<keyword evidence="2" id="KW-1185">Reference proteome</keyword>
<name>V7I731_9CLOT</name>
<accession>V7I731</accession>
<dbReference type="RefSeq" id="WP_023387073.1">
    <property type="nucleotide sequence ID" value="NZ_AXUN02000077.1"/>
</dbReference>
<evidence type="ECO:0000313" key="2">
    <source>
        <dbReference type="Proteomes" id="UP000017747"/>
    </source>
</evidence>
<organism evidence="1 2">
    <name type="scientific">Youngiibacter fragilis 232.1</name>
    <dbReference type="NCBI Taxonomy" id="994573"/>
    <lineage>
        <taxon>Bacteria</taxon>
        <taxon>Bacillati</taxon>
        <taxon>Bacillota</taxon>
        <taxon>Clostridia</taxon>
        <taxon>Eubacteriales</taxon>
        <taxon>Clostridiaceae</taxon>
        <taxon>Youngiibacter</taxon>
    </lineage>
</organism>
<dbReference type="AlphaFoldDB" id="V7I731"/>
<comment type="caution">
    <text evidence="1">The sequence shown here is derived from an EMBL/GenBank/DDBJ whole genome shotgun (WGS) entry which is preliminary data.</text>
</comment>
<dbReference type="Proteomes" id="UP000017747">
    <property type="component" value="Unassembled WGS sequence"/>
</dbReference>
<evidence type="ECO:0000313" key="1">
    <source>
        <dbReference type="EMBL" id="ETA81668.1"/>
    </source>
</evidence>
<dbReference type="EMBL" id="AXUN02000077">
    <property type="protein sequence ID" value="ETA81668.1"/>
    <property type="molecule type" value="Genomic_DNA"/>
</dbReference>
<proteinExistence type="predicted"/>
<reference evidence="1 2" key="1">
    <citation type="journal article" date="2014" name="Genome Announc.">
        <title>Genome Sequence of Youngiibacter fragilis, the Type Strain of the Genus Youngiibacter.</title>
        <authorList>
            <person name="Wawrik C.B."/>
            <person name="Callaghan A.V."/>
            <person name="Stamps B.W."/>
            <person name="Wawrik B."/>
        </authorList>
    </citation>
    <scope>NUCLEOTIDE SEQUENCE [LARGE SCALE GENOMIC DNA]</scope>
    <source>
        <strain evidence="1 2">232.1</strain>
    </source>
</reference>
<gene>
    <name evidence="1" type="ORF">T472_0205205</name>
</gene>
<sequence>MKRKFLLIYAVITVTVLLAAYHSFRWTSELVKDNSNLAVLGVVDRLIEYTGNRDSLSYEDFLRQGDELVHTMGDMAKVIDDSSYGNKSDLDKMFYELSKLFRNSTRFDLQHTRTLGEIHDLLVRYRYISTSQEGARLVSEIISKAVFIQPDY</sequence>
<protein>
    <submittedName>
        <fullName evidence="1">Uncharacterized protein</fullName>
    </submittedName>
</protein>